<keyword evidence="5 7" id="KW-0472">Membrane</keyword>
<dbReference type="InterPro" id="IPR053937">
    <property type="entry name" value="GOST_TM"/>
</dbReference>
<protein>
    <recommendedName>
        <fullName evidence="8">GOST seven transmembrane domain-containing protein</fullName>
    </recommendedName>
</protein>
<feature type="transmembrane region" description="Helical" evidence="7">
    <location>
        <begin position="138"/>
        <end position="164"/>
    </location>
</feature>
<feature type="transmembrane region" description="Helical" evidence="7">
    <location>
        <begin position="214"/>
        <end position="242"/>
    </location>
</feature>
<feature type="transmembrane region" description="Helical" evidence="7">
    <location>
        <begin position="286"/>
        <end position="306"/>
    </location>
</feature>
<dbReference type="Proteomes" id="UP000794436">
    <property type="component" value="Unassembled WGS sequence"/>
</dbReference>
<sequence>MFASNRGPIFARQGDSTIQIDVEGGNITQDMDDWRLVVLFYHVDSFETFSTIEDQVELLACTDDTEHVLALTGMSAVQKQVFPVQNETVKASAQYIVNTSGWTNTQIFICSDRNGAAEVLPFKGTMEIRNPFGLLPAVLYGMIPFSALLTVGYLMLFGFFSVLLVRHRKQVIQLHYGILLVLLMGTAATAAWFYAFFRMNQTGEPVCCPYPTTFLVAVVLDTLMRTLARLILIVVCLGYGIVRAHLRRGEVVLVTFLSLAYFVSGIGDEVTRGTSSGIEFREKPTAWTLVQLLCNLMFIMWIHYSLEQIIKQLSEQKQSAKLAMYKSLAWSLAGFIVFFTLLTLVAVCSRVGVFDWDVEWEWMQLVAWPVLNFIVSAAMCVIWRPTKNSSQFAFSMQLPMSADDAEDGATGIEMPSPFAHTSDSEDEEIFNASDMVSRDEIEIELSPAKDMKTGKKTVHHADDDDEEGL</sequence>
<gene>
    <name evidence="9" type="ORF">Poli38472_003724</name>
</gene>
<dbReference type="EMBL" id="SPLM01000036">
    <property type="protein sequence ID" value="TMW65959.1"/>
    <property type="molecule type" value="Genomic_DNA"/>
</dbReference>
<dbReference type="GO" id="GO:0016020">
    <property type="term" value="C:membrane"/>
    <property type="evidence" value="ECO:0007669"/>
    <property type="project" value="UniProtKB-SubCell"/>
</dbReference>
<dbReference type="OrthoDB" id="19932at2759"/>
<keyword evidence="4 7" id="KW-1133">Transmembrane helix</keyword>
<accession>A0A8K1CMS3</accession>
<proteinExistence type="predicted"/>
<evidence type="ECO:0000256" key="3">
    <source>
        <dbReference type="ARBA" id="ARBA00022729"/>
    </source>
</evidence>
<feature type="transmembrane region" description="Helical" evidence="7">
    <location>
        <begin position="365"/>
        <end position="383"/>
    </location>
</feature>
<dbReference type="InterPro" id="IPR009637">
    <property type="entry name" value="GPR107/GPR108-like"/>
</dbReference>
<dbReference type="AlphaFoldDB" id="A0A8K1CMS3"/>
<evidence type="ECO:0000313" key="9">
    <source>
        <dbReference type="EMBL" id="TMW65959.1"/>
    </source>
</evidence>
<dbReference type="PANTHER" id="PTHR21229">
    <property type="entry name" value="LUNG SEVEN TRANSMEMBRANE RECEPTOR"/>
    <property type="match status" value="1"/>
</dbReference>
<evidence type="ECO:0000256" key="5">
    <source>
        <dbReference type="ARBA" id="ARBA00023136"/>
    </source>
</evidence>
<evidence type="ECO:0000256" key="2">
    <source>
        <dbReference type="ARBA" id="ARBA00022692"/>
    </source>
</evidence>
<feature type="region of interest" description="Disordered" evidence="6">
    <location>
        <begin position="404"/>
        <end position="469"/>
    </location>
</feature>
<evidence type="ECO:0000259" key="8">
    <source>
        <dbReference type="Pfam" id="PF06814"/>
    </source>
</evidence>
<keyword evidence="2 7" id="KW-0812">Transmembrane</keyword>
<evidence type="ECO:0000256" key="7">
    <source>
        <dbReference type="SAM" id="Phobius"/>
    </source>
</evidence>
<dbReference type="PANTHER" id="PTHR21229:SF1">
    <property type="entry name" value="GH17801P"/>
    <property type="match status" value="1"/>
</dbReference>
<feature type="transmembrane region" description="Helical" evidence="7">
    <location>
        <begin position="249"/>
        <end position="266"/>
    </location>
</feature>
<reference evidence="9" key="1">
    <citation type="submission" date="2019-03" db="EMBL/GenBank/DDBJ databases">
        <title>Long read genome sequence of the mycoparasitic Pythium oligandrum ATCC 38472 isolated from sugarbeet rhizosphere.</title>
        <authorList>
            <person name="Gaulin E."/>
        </authorList>
    </citation>
    <scope>NUCLEOTIDE SEQUENCE</scope>
    <source>
        <strain evidence="9">ATCC 38472_TT</strain>
    </source>
</reference>
<comment type="subcellular location">
    <subcellularLocation>
        <location evidence="1">Membrane</location>
        <topology evidence="1">Multi-pass membrane protein</topology>
    </subcellularLocation>
</comment>
<keyword evidence="3" id="KW-0732">Signal</keyword>
<feature type="domain" description="GOST seven transmembrane" evidence="8">
    <location>
        <begin position="143"/>
        <end position="389"/>
    </location>
</feature>
<dbReference type="Pfam" id="PF06814">
    <property type="entry name" value="GOST_TM"/>
    <property type="match status" value="1"/>
</dbReference>
<organism evidence="9 10">
    <name type="scientific">Pythium oligandrum</name>
    <name type="common">Mycoparasitic fungus</name>
    <dbReference type="NCBI Taxonomy" id="41045"/>
    <lineage>
        <taxon>Eukaryota</taxon>
        <taxon>Sar</taxon>
        <taxon>Stramenopiles</taxon>
        <taxon>Oomycota</taxon>
        <taxon>Peronosporomycetes</taxon>
        <taxon>Pythiales</taxon>
        <taxon>Pythiaceae</taxon>
        <taxon>Pythium</taxon>
    </lineage>
</organism>
<name>A0A8K1CMS3_PYTOL</name>
<comment type="caution">
    <text evidence="9">The sequence shown here is derived from an EMBL/GenBank/DDBJ whole genome shotgun (WGS) entry which is preliminary data.</text>
</comment>
<feature type="transmembrane region" description="Helical" evidence="7">
    <location>
        <begin position="327"/>
        <end position="353"/>
    </location>
</feature>
<evidence type="ECO:0000256" key="1">
    <source>
        <dbReference type="ARBA" id="ARBA00004141"/>
    </source>
</evidence>
<feature type="transmembrane region" description="Helical" evidence="7">
    <location>
        <begin position="176"/>
        <end position="194"/>
    </location>
</feature>
<evidence type="ECO:0000256" key="6">
    <source>
        <dbReference type="SAM" id="MobiDB-lite"/>
    </source>
</evidence>
<evidence type="ECO:0000256" key="4">
    <source>
        <dbReference type="ARBA" id="ARBA00022989"/>
    </source>
</evidence>
<dbReference type="GO" id="GO:0005794">
    <property type="term" value="C:Golgi apparatus"/>
    <property type="evidence" value="ECO:0007669"/>
    <property type="project" value="TreeGrafter"/>
</dbReference>
<keyword evidence="10" id="KW-1185">Reference proteome</keyword>
<evidence type="ECO:0000313" key="10">
    <source>
        <dbReference type="Proteomes" id="UP000794436"/>
    </source>
</evidence>